<dbReference type="Gene3D" id="3.40.190.290">
    <property type="match status" value="1"/>
</dbReference>
<evidence type="ECO:0000259" key="5">
    <source>
        <dbReference type="PROSITE" id="PS50931"/>
    </source>
</evidence>
<dbReference type="CDD" id="cd08422">
    <property type="entry name" value="PBP2_CrgA_like"/>
    <property type="match status" value="1"/>
</dbReference>
<evidence type="ECO:0000256" key="1">
    <source>
        <dbReference type="ARBA" id="ARBA00009437"/>
    </source>
</evidence>
<dbReference type="OrthoDB" id="9786526at2"/>
<dbReference type="SUPFAM" id="SSF53850">
    <property type="entry name" value="Periplasmic binding protein-like II"/>
    <property type="match status" value="1"/>
</dbReference>
<evidence type="ECO:0000256" key="2">
    <source>
        <dbReference type="ARBA" id="ARBA00023015"/>
    </source>
</evidence>
<comment type="caution">
    <text evidence="6">The sequence shown here is derived from an EMBL/GenBank/DDBJ whole genome shotgun (WGS) entry which is preliminary data.</text>
</comment>
<keyword evidence="3" id="KW-0238">DNA-binding</keyword>
<gene>
    <name evidence="6" type="ORF">BTO22_16630</name>
</gene>
<dbReference type="InterPro" id="IPR000847">
    <property type="entry name" value="LysR_HTH_N"/>
</dbReference>
<keyword evidence="2" id="KW-0805">Transcription regulation</keyword>
<dbReference type="InterPro" id="IPR036390">
    <property type="entry name" value="WH_DNA-bd_sf"/>
</dbReference>
<evidence type="ECO:0000256" key="3">
    <source>
        <dbReference type="ARBA" id="ARBA00023125"/>
    </source>
</evidence>
<comment type="similarity">
    <text evidence="1">Belongs to the LysR transcriptional regulatory family.</text>
</comment>
<dbReference type="InterPro" id="IPR058163">
    <property type="entry name" value="LysR-type_TF_proteobact-type"/>
</dbReference>
<evidence type="ECO:0000313" key="7">
    <source>
        <dbReference type="Proteomes" id="UP000239263"/>
    </source>
</evidence>
<dbReference type="PANTHER" id="PTHR30537:SF5">
    <property type="entry name" value="HTH-TYPE TRANSCRIPTIONAL ACTIVATOR TTDR-RELATED"/>
    <property type="match status" value="1"/>
</dbReference>
<dbReference type="GO" id="GO:0006351">
    <property type="term" value="P:DNA-templated transcription"/>
    <property type="evidence" value="ECO:0007669"/>
    <property type="project" value="TreeGrafter"/>
</dbReference>
<dbReference type="Gene3D" id="1.10.10.10">
    <property type="entry name" value="Winged helix-like DNA-binding domain superfamily/Winged helix DNA-binding domain"/>
    <property type="match status" value="1"/>
</dbReference>
<dbReference type="GO" id="GO:0003700">
    <property type="term" value="F:DNA-binding transcription factor activity"/>
    <property type="evidence" value="ECO:0007669"/>
    <property type="project" value="InterPro"/>
</dbReference>
<feature type="domain" description="HTH lysR-type" evidence="5">
    <location>
        <begin position="5"/>
        <end position="62"/>
    </location>
</feature>
<organism evidence="6 7">
    <name type="scientific">Aliivibrio sifiae</name>
    <dbReference type="NCBI Taxonomy" id="566293"/>
    <lineage>
        <taxon>Bacteria</taxon>
        <taxon>Pseudomonadati</taxon>
        <taxon>Pseudomonadota</taxon>
        <taxon>Gammaproteobacteria</taxon>
        <taxon>Vibrionales</taxon>
        <taxon>Vibrionaceae</taxon>
        <taxon>Aliivibrio</taxon>
    </lineage>
</organism>
<dbReference type="FunFam" id="1.10.10.10:FF:000001">
    <property type="entry name" value="LysR family transcriptional regulator"/>
    <property type="match status" value="1"/>
</dbReference>
<dbReference type="Pfam" id="PF00126">
    <property type="entry name" value="HTH_1"/>
    <property type="match status" value="1"/>
</dbReference>
<evidence type="ECO:0000313" key="6">
    <source>
        <dbReference type="EMBL" id="PQJ85100.1"/>
    </source>
</evidence>
<sequence length="301" mass="34371">MINQINLTDIRSFVLIARLGNFTKAAETLDVSRSHVSRQISSLEKQMGVTLLIRTTRTLRMTEAGKHFYQQCEQALHTIDQALLSAVDDVEKVQGEIKVNCVGGHLGEVVIAEIVNTFMQQYPDVSISLDFSSNRVDLIEEEFDIAFRMGVLDDSGFIAKKLLTIEMGTLASPKYLARRGRPLHPKELNQHHCLTGSVRKWHFESIKTKEHYDVTVKGNLQCKNGRVLVAGAIAGNGIIRVPLIYCQQELDEKKLEQVFEEWVIPSVDFSAIYHRDRYQPKRIRTFIDFVKQHSELFTRIN</sequence>
<dbReference type="InterPro" id="IPR005119">
    <property type="entry name" value="LysR_subst-bd"/>
</dbReference>
<dbReference type="PANTHER" id="PTHR30537">
    <property type="entry name" value="HTH-TYPE TRANSCRIPTIONAL REGULATOR"/>
    <property type="match status" value="1"/>
</dbReference>
<dbReference type="SUPFAM" id="SSF46785">
    <property type="entry name" value="Winged helix' DNA-binding domain"/>
    <property type="match status" value="1"/>
</dbReference>
<proteinExistence type="inferred from homology"/>
<keyword evidence="4" id="KW-0804">Transcription</keyword>
<dbReference type="InterPro" id="IPR036388">
    <property type="entry name" value="WH-like_DNA-bd_sf"/>
</dbReference>
<name>A0A2S7X4I1_9GAMM</name>
<reference evidence="6 7" key="1">
    <citation type="submission" date="2016-12" db="EMBL/GenBank/DDBJ databases">
        <title>Diversity of luminous bacteria.</title>
        <authorList>
            <person name="Yoshizawa S."/>
            <person name="Kogure K."/>
        </authorList>
    </citation>
    <scope>NUCLEOTIDE SEQUENCE [LARGE SCALE GENOMIC DNA]</scope>
    <source>
        <strain evidence="6 7">ATCC 33715</strain>
    </source>
</reference>
<dbReference type="RefSeq" id="WP_105056455.1">
    <property type="nucleotide sequence ID" value="NZ_CAWNRT010000002.1"/>
</dbReference>
<accession>A0A2S7X4I1</accession>
<dbReference type="AlphaFoldDB" id="A0A2S7X4I1"/>
<dbReference type="Proteomes" id="UP000239263">
    <property type="component" value="Unassembled WGS sequence"/>
</dbReference>
<dbReference type="EMBL" id="MSCO01000002">
    <property type="protein sequence ID" value="PQJ85100.1"/>
    <property type="molecule type" value="Genomic_DNA"/>
</dbReference>
<dbReference type="PRINTS" id="PR00039">
    <property type="entry name" value="HTHLYSR"/>
</dbReference>
<dbReference type="Pfam" id="PF03466">
    <property type="entry name" value="LysR_substrate"/>
    <property type="match status" value="1"/>
</dbReference>
<dbReference type="GO" id="GO:0043565">
    <property type="term" value="F:sequence-specific DNA binding"/>
    <property type="evidence" value="ECO:0007669"/>
    <property type="project" value="TreeGrafter"/>
</dbReference>
<dbReference type="PROSITE" id="PS50931">
    <property type="entry name" value="HTH_LYSR"/>
    <property type="match status" value="1"/>
</dbReference>
<evidence type="ECO:0000256" key="4">
    <source>
        <dbReference type="ARBA" id="ARBA00023163"/>
    </source>
</evidence>
<protein>
    <submittedName>
        <fullName evidence="6">LysR family transcriptional regulator</fullName>
    </submittedName>
</protein>